<dbReference type="Gene3D" id="3.30.360.10">
    <property type="entry name" value="Dihydrodipicolinate Reductase, domain 2"/>
    <property type="match status" value="1"/>
</dbReference>
<accession>A0A1N7JUU9</accession>
<dbReference type="Pfam" id="PF02894">
    <property type="entry name" value="GFO_IDH_MocA_C"/>
    <property type="match status" value="1"/>
</dbReference>
<dbReference type="OrthoDB" id="9781031at2"/>
<dbReference type="STRING" id="252246.SAMN05421799_101193"/>
<keyword evidence="5" id="KW-1185">Reference proteome</keyword>
<protein>
    <submittedName>
        <fullName evidence="4">Predicted dehydrogenase</fullName>
    </submittedName>
</protein>
<feature type="domain" description="Gfo/Idh/MocA-like oxidoreductase N-terminal" evidence="2">
    <location>
        <begin position="2"/>
        <end position="125"/>
    </location>
</feature>
<dbReference type="Gene3D" id="3.40.50.720">
    <property type="entry name" value="NAD(P)-binding Rossmann-like Domain"/>
    <property type="match status" value="1"/>
</dbReference>
<organism evidence="4 5">
    <name type="scientific">Alicyclobacillus vulcanalis</name>
    <dbReference type="NCBI Taxonomy" id="252246"/>
    <lineage>
        <taxon>Bacteria</taxon>
        <taxon>Bacillati</taxon>
        <taxon>Bacillota</taxon>
        <taxon>Bacilli</taxon>
        <taxon>Bacillales</taxon>
        <taxon>Alicyclobacillaceae</taxon>
        <taxon>Alicyclobacillus</taxon>
    </lineage>
</organism>
<dbReference type="RefSeq" id="WP_076344149.1">
    <property type="nucleotide sequence ID" value="NZ_FTOO01000001.1"/>
</dbReference>
<dbReference type="InterPro" id="IPR036291">
    <property type="entry name" value="NAD(P)-bd_dom_sf"/>
</dbReference>
<dbReference type="InterPro" id="IPR004104">
    <property type="entry name" value="Gfo/Idh/MocA-like_OxRdtase_C"/>
</dbReference>
<dbReference type="SUPFAM" id="SSF51735">
    <property type="entry name" value="NAD(P)-binding Rossmann-fold domains"/>
    <property type="match status" value="1"/>
</dbReference>
<dbReference type="GO" id="GO:0000166">
    <property type="term" value="F:nucleotide binding"/>
    <property type="evidence" value="ECO:0007669"/>
    <property type="project" value="InterPro"/>
</dbReference>
<dbReference type="SUPFAM" id="SSF55347">
    <property type="entry name" value="Glyceraldehyde-3-phosphate dehydrogenase-like, C-terminal domain"/>
    <property type="match status" value="1"/>
</dbReference>
<name>A0A1N7JUU9_9BACL</name>
<dbReference type="InterPro" id="IPR051450">
    <property type="entry name" value="Gfo/Idh/MocA_Oxidoreductases"/>
</dbReference>
<dbReference type="InterPro" id="IPR000683">
    <property type="entry name" value="Gfo/Idh/MocA-like_OxRdtase_N"/>
</dbReference>
<dbReference type="EMBL" id="FTOO01000001">
    <property type="protein sequence ID" value="SIS53118.1"/>
    <property type="molecule type" value="Genomic_DNA"/>
</dbReference>
<sequence length="442" mass="50258">MINYCIVGLGSRGISMFGRDLVTHYRDVARITGLCDRNEGRIRHAQEVLGKDIPGFTDFDEMLDTVPCDCVIVTTMDATHDHFIVKALERGKDVITEKPMTIDAERCRRILDAERRSGKTVRVTFNYRYAPYKTEVKRLLQEGIVGDVHSVEFRWYLDTVHGADYFRRWHAEKKNSGGLFVHKATHHFDLINWWLGLEPQEVVAMGSRHYYVPDRMPGHGERCSTCQVTDRCPFYLDLGRDQTLNALYKQAEVYDGYHRDQCVFSERIDIEDTMGALIRYPNGVQATYMLTAATPFEGWQVAFNGSLGRLEAFEPEYFIVEEDATDFARRSSKDVRRTVDWRFGDPASAEEVRELEIRFYPLFGGVQVFRVPHVREGHGGGDRRLKDHLFRGVESDPYGHVAGSRAGAMSILIGVAANLSMATGQFVRIADLLGENAPVGAR</sequence>
<dbReference type="AlphaFoldDB" id="A0A1N7JUU9"/>
<evidence type="ECO:0000256" key="1">
    <source>
        <dbReference type="ARBA" id="ARBA00010928"/>
    </source>
</evidence>
<dbReference type="Pfam" id="PF01408">
    <property type="entry name" value="GFO_IDH_MocA"/>
    <property type="match status" value="1"/>
</dbReference>
<evidence type="ECO:0000313" key="5">
    <source>
        <dbReference type="Proteomes" id="UP000186156"/>
    </source>
</evidence>
<dbReference type="PANTHER" id="PTHR43377">
    <property type="entry name" value="BILIVERDIN REDUCTASE A"/>
    <property type="match status" value="1"/>
</dbReference>
<dbReference type="PANTHER" id="PTHR43377:SF2">
    <property type="entry name" value="BINDING ROSSMANN FOLD OXIDOREDUCTASE, PUTATIVE (AFU_ORTHOLOGUE AFUA_4G00560)-RELATED"/>
    <property type="match status" value="1"/>
</dbReference>
<reference evidence="5" key="1">
    <citation type="submission" date="2017-01" db="EMBL/GenBank/DDBJ databases">
        <authorList>
            <person name="Varghese N."/>
            <person name="Submissions S."/>
        </authorList>
    </citation>
    <scope>NUCLEOTIDE SEQUENCE [LARGE SCALE GENOMIC DNA]</scope>
    <source>
        <strain evidence="5">DSM 16176</strain>
    </source>
</reference>
<evidence type="ECO:0000313" key="4">
    <source>
        <dbReference type="EMBL" id="SIS53118.1"/>
    </source>
</evidence>
<evidence type="ECO:0000259" key="3">
    <source>
        <dbReference type="Pfam" id="PF02894"/>
    </source>
</evidence>
<evidence type="ECO:0000259" key="2">
    <source>
        <dbReference type="Pfam" id="PF01408"/>
    </source>
</evidence>
<dbReference type="Proteomes" id="UP000186156">
    <property type="component" value="Unassembled WGS sequence"/>
</dbReference>
<proteinExistence type="inferred from homology"/>
<gene>
    <name evidence="4" type="ORF">SAMN05421799_101193</name>
</gene>
<feature type="domain" description="Gfo/Idh/MocA-like oxidoreductase C-terminal" evidence="3">
    <location>
        <begin position="137"/>
        <end position="427"/>
    </location>
</feature>
<comment type="similarity">
    <text evidence="1">Belongs to the Gfo/Idh/MocA family.</text>
</comment>